<evidence type="ECO:0000313" key="3">
    <source>
        <dbReference type="Proteomes" id="UP001176468"/>
    </source>
</evidence>
<dbReference type="RefSeq" id="WP_304560845.1">
    <property type="nucleotide sequence ID" value="NZ_JAUQSZ010000005.1"/>
</dbReference>
<organism evidence="2 3">
    <name type="scientific">Sphingomonas immobilis</name>
    <dbReference type="NCBI Taxonomy" id="3063997"/>
    <lineage>
        <taxon>Bacteria</taxon>
        <taxon>Pseudomonadati</taxon>
        <taxon>Pseudomonadota</taxon>
        <taxon>Alphaproteobacteria</taxon>
        <taxon>Sphingomonadales</taxon>
        <taxon>Sphingomonadaceae</taxon>
        <taxon>Sphingomonas</taxon>
    </lineage>
</organism>
<dbReference type="Proteomes" id="UP001176468">
    <property type="component" value="Unassembled WGS sequence"/>
</dbReference>
<dbReference type="EMBL" id="JAUQSZ010000005">
    <property type="protein sequence ID" value="MDO7842376.1"/>
    <property type="molecule type" value="Genomic_DNA"/>
</dbReference>
<reference evidence="2" key="1">
    <citation type="submission" date="2023-07" db="EMBL/GenBank/DDBJ databases">
        <authorList>
            <person name="Kim M.K."/>
        </authorList>
    </citation>
    <scope>NUCLEOTIDE SEQUENCE</scope>
    <source>
        <strain evidence="2">CA1-15</strain>
    </source>
</reference>
<keyword evidence="1" id="KW-0732">Signal</keyword>
<evidence type="ECO:0008006" key="4">
    <source>
        <dbReference type="Google" id="ProtNLM"/>
    </source>
</evidence>
<feature type="signal peptide" evidence="1">
    <location>
        <begin position="1"/>
        <end position="23"/>
    </location>
</feature>
<proteinExistence type="predicted"/>
<dbReference type="Gene3D" id="1.25.40.10">
    <property type="entry name" value="Tetratricopeptide repeat domain"/>
    <property type="match status" value="1"/>
</dbReference>
<name>A0ABT9A055_9SPHN</name>
<dbReference type="SUPFAM" id="SSF48452">
    <property type="entry name" value="TPR-like"/>
    <property type="match status" value="1"/>
</dbReference>
<comment type="caution">
    <text evidence="2">The sequence shown here is derived from an EMBL/GenBank/DDBJ whole genome shotgun (WGS) entry which is preliminary data.</text>
</comment>
<gene>
    <name evidence="2" type="ORF">Q5H94_08555</name>
</gene>
<keyword evidence="3" id="KW-1185">Reference proteome</keyword>
<sequence>MKKMIALSLLVLAPLSVPAVASAQDAYADTHVRNLESASQVAPRDGGTMIELAQAYANANRGADALTAYARALKLDNMMLVTKTGDNVWSHQIAKRALAHGPELSSR</sequence>
<protein>
    <recommendedName>
        <fullName evidence="4">Tetratricopeptide repeat protein</fullName>
    </recommendedName>
</protein>
<evidence type="ECO:0000256" key="1">
    <source>
        <dbReference type="SAM" id="SignalP"/>
    </source>
</evidence>
<evidence type="ECO:0000313" key="2">
    <source>
        <dbReference type="EMBL" id="MDO7842376.1"/>
    </source>
</evidence>
<accession>A0ABT9A055</accession>
<dbReference type="InterPro" id="IPR011990">
    <property type="entry name" value="TPR-like_helical_dom_sf"/>
</dbReference>
<feature type="chain" id="PRO_5045880971" description="Tetratricopeptide repeat protein" evidence="1">
    <location>
        <begin position="24"/>
        <end position="107"/>
    </location>
</feature>